<dbReference type="PANTHER" id="PTHR47064">
    <property type="entry name" value="PUTATIVE (AFU_ORTHOLOGUE AFUA_1G08990)-RELATED"/>
    <property type="match status" value="1"/>
</dbReference>
<organism evidence="2 3">
    <name type="scientific">Fusarium solani</name>
    <name type="common">Filamentous fungus</name>
    <dbReference type="NCBI Taxonomy" id="169388"/>
    <lineage>
        <taxon>Eukaryota</taxon>
        <taxon>Fungi</taxon>
        <taxon>Dikarya</taxon>
        <taxon>Ascomycota</taxon>
        <taxon>Pezizomycotina</taxon>
        <taxon>Sordariomycetes</taxon>
        <taxon>Hypocreomycetidae</taxon>
        <taxon>Hypocreales</taxon>
        <taxon>Nectriaceae</taxon>
        <taxon>Fusarium</taxon>
        <taxon>Fusarium solani species complex</taxon>
    </lineage>
</organism>
<gene>
    <name evidence="2" type="ORF">B0J15DRAFT_439659</name>
</gene>
<accession>A0A9P9L3D9</accession>
<evidence type="ECO:0000313" key="3">
    <source>
        <dbReference type="Proteomes" id="UP000736672"/>
    </source>
</evidence>
<dbReference type="InterPro" id="IPR052988">
    <property type="entry name" value="Oryzine_lactonohydrolase"/>
</dbReference>
<proteinExistence type="predicted"/>
<dbReference type="InterPro" id="IPR011042">
    <property type="entry name" value="6-blade_b-propeller_TolB-like"/>
</dbReference>
<dbReference type="Pfam" id="PF08450">
    <property type="entry name" value="SGL"/>
    <property type="match status" value="1"/>
</dbReference>
<comment type="caution">
    <text evidence="2">The sequence shown here is derived from an EMBL/GenBank/DDBJ whole genome shotgun (WGS) entry which is preliminary data.</text>
</comment>
<protein>
    <recommendedName>
        <fullName evidence="1">SMP-30/Gluconolactonase/LRE-like region domain-containing protein</fullName>
    </recommendedName>
</protein>
<sequence length="334" mass="36744">MSDINYAPAFKVYDDSAKTIFGDGPKLELLYENYQYPFAHEAGVFIPEDNALFITSNQYNDCEGGRKIQVCKVSLPSAGGSTQCEEIDCPDIPMANGGVNYENGLLFCAQGTLDTPGGIVFMEPKPPYRCRKLISGFHGREFNSVNDVVVHSDGSIWFTDPIYGFEQGIRPKPKLPNQAYRYDPERGSVRAVADGFGRPNGICFSPDEKIVYITDTDWIHGDGTTDDCRVSHIYAFDVAYYSNQPFLINRRLFAMADSGIPDGIKCDTSGNVYSGCGDGINIWSPGGVLLGKILVEGGIANFCFGRPGDLYLLNENKLWRAQLATETKGALVRI</sequence>
<dbReference type="SUPFAM" id="SSF63829">
    <property type="entry name" value="Calcium-dependent phosphotriesterase"/>
    <property type="match status" value="1"/>
</dbReference>
<dbReference type="EMBL" id="JAGTJS010000003">
    <property type="protein sequence ID" value="KAH7273215.1"/>
    <property type="molecule type" value="Genomic_DNA"/>
</dbReference>
<name>A0A9P9L3D9_FUSSL</name>
<evidence type="ECO:0000259" key="1">
    <source>
        <dbReference type="Pfam" id="PF08450"/>
    </source>
</evidence>
<reference evidence="2" key="1">
    <citation type="journal article" date="2021" name="Nat. Commun.">
        <title>Genetic determinants of endophytism in the Arabidopsis root mycobiome.</title>
        <authorList>
            <person name="Mesny F."/>
            <person name="Miyauchi S."/>
            <person name="Thiergart T."/>
            <person name="Pickel B."/>
            <person name="Atanasova L."/>
            <person name="Karlsson M."/>
            <person name="Huettel B."/>
            <person name="Barry K.W."/>
            <person name="Haridas S."/>
            <person name="Chen C."/>
            <person name="Bauer D."/>
            <person name="Andreopoulos W."/>
            <person name="Pangilinan J."/>
            <person name="LaButti K."/>
            <person name="Riley R."/>
            <person name="Lipzen A."/>
            <person name="Clum A."/>
            <person name="Drula E."/>
            <person name="Henrissat B."/>
            <person name="Kohler A."/>
            <person name="Grigoriev I.V."/>
            <person name="Martin F.M."/>
            <person name="Hacquard S."/>
        </authorList>
    </citation>
    <scope>NUCLEOTIDE SEQUENCE</scope>
    <source>
        <strain evidence="2">FSSC 5 MPI-SDFR-AT-0091</strain>
    </source>
</reference>
<dbReference type="AlphaFoldDB" id="A0A9P9L3D9"/>
<dbReference type="Proteomes" id="UP000736672">
    <property type="component" value="Unassembled WGS sequence"/>
</dbReference>
<dbReference type="OrthoDB" id="423498at2759"/>
<evidence type="ECO:0000313" key="2">
    <source>
        <dbReference type="EMBL" id="KAH7273215.1"/>
    </source>
</evidence>
<dbReference type="Gene3D" id="2.120.10.30">
    <property type="entry name" value="TolB, C-terminal domain"/>
    <property type="match status" value="1"/>
</dbReference>
<dbReference type="PANTHER" id="PTHR47064:SF2">
    <property type="entry name" value="SMP-30_GLUCONOLACTONASE_LRE-LIKE REGION DOMAIN-CONTAINING PROTEIN-RELATED"/>
    <property type="match status" value="1"/>
</dbReference>
<dbReference type="InterPro" id="IPR013658">
    <property type="entry name" value="SGL"/>
</dbReference>
<keyword evidence="3" id="KW-1185">Reference proteome</keyword>
<feature type="domain" description="SMP-30/Gluconolactonase/LRE-like region" evidence="1">
    <location>
        <begin position="126"/>
        <end position="311"/>
    </location>
</feature>